<dbReference type="SMART" id="SM00260">
    <property type="entry name" value="CheW"/>
    <property type="match status" value="1"/>
</dbReference>
<dbReference type="InterPro" id="IPR036061">
    <property type="entry name" value="CheW-like_dom_sf"/>
</dbReference>
<reference evidence="2 3" key="1">
    <citation type="journal article" date="2013" name="J. Bacteriol.">
        <title>Roles of HynAB and Ech, the only two hydrogenases found in the model sulfate reducer Desulfovibrio gigas.</title>
        <authorList>
            <person name="Morais-Silva F.O."/>
            <person name="Santos C.I."/>
            <person name="Rodrigues R."/>
            <person name="Pereira I.A."/>
            <person name="Rodrigues-Pousada C."/>
        </authorList>
    </citation>
    <scope>NUCLEOTIDE SEQUENCE [LARGE SCALE GENOMIC DNA]</scope>
    <source>
        <strain evidence="3">ATCC 19364 / DSM 1382 / NCIMB 9332 / VKM B-1759</strain>
    </source>
</reference>
<dbReference type="HOGENOM" id="CLU_048995_3_1_7"/>
<dbReference type="PANTHER" id="PTHR22617:SF23">
    <property type="entry name" value="CHEMOTAXIS PROTEIN CHEW"/>
    <property type="match status" value="1"/>
</dbReference>
<dbReference type="Pfam" id="PF01584">
    <property type="entry name" value="CheW"/>
    <property type="match status" value="1"/>
</dbReference>
<reference evidence="3" key="2">
    <citation type="submission" date="2013-07" db="EMBL/GenBank/DDBJ databases">
        <authorList>
            <person name="Morais-Silva F.O."/>
            <person name="Rezende A.M."/>
            <person name="Pimentel C."/>
            <person name="Resende D.M."/>
            <person name="Santos C.I."/>
            <person name="Clemente C."/>
            <person name="de Oliveira L.M."/>
            <person name="da Silva S.M."/>
            <person name="Costa D.A."/>
            <person name="Varela-Raposo A."/>
            <person name="Horacio E.C.A."/>
            <person name="Matos M."/>
            <person name="Flores O."/>
            <person name="Ruiz J.C."/>
            <person name="Rodrigues-Pousada C."/>
        </authorList>
    </citation>
    <scope>NUCLEOTIDE SEQUENCE [LARGE SCALE GENOMIC DNA]</scope>
    <source>
        <strain evidence="3">ATCC 19364 / DSM 1382 / NCIMB 9332 / VKM B-1759</strain>
    </source>
</reference>
<dbReference type="PANTHER" id="PTHR22617">
    <property type="entry name" value="CHEMOTAXIS SENSOR HISTIDINE KINASE-RELATED"/>
    <property type="match status" value="1"/>
</dbReference>
<dbReference type="GO" id="GO:0005829">
    <property type="term" value="C:cytosol"/>
    <property type="evidence" value="ECO:0007669"/>
    <property type="project" value="TreeGrafter"/>
</dbReference>
<dbReference type="PROSITE" id="PS50851">
    <property type="entry name" value="CHEW"/>
    <property type="match status" value="1"/>
</dbReference>
<organism evidence="2 3">
    <name type="scientific">Megalodesulfovibrio gigas (strain ATCC 19364 / DSM 1382 / NCIMB 9332 / VKM B-1759)</name>
    <name type="common">Desulfovibrio gigas</name>
    <dbReference type="NCBI Taxonomy" id="1121448"/>
    <lineage>
        <taxon>Bacteria</taxon>
        <taxon>Pseudomonadati</taxon>
        <taxon>Thermodesulfobacteriota</taxon>
        <taxon>Desulfovibrionia</taxon>
        <taxon>Desulfovibrionales</taxon>
        <taxon>Desulfovibrionaceae</taxon>
        <taxon>Megalodesulfovibrio</taxon>
    </lineage>
</organism>
<dbReference type="GO" id="GO:0007165">
    <property type="term" value="P:signal transduction"/>
    <property type="evidence" value="ECO:0007669"/>
    <property type="project" value="InterPro"/>
</dbReference>
<name>T2GCM8_MEGG1</name>
<dbReference type="GO" id="GO:0006935">
    <property type="term" value="P:chemotaxis"/>
    <property type="evidence" value="ECO:0007669"/>
    <property type="project" value="InterPro"/>
</dbReference>
<evidence type="ECO:0000313" key="3">
    <source>
        <dbReference type="Proteomes" id="UP000016587"/>
    </source>
</evidence>
<keyword evidence="3" id="KW-1185">Reference proteome</keyword>
<sequence length="158" mass="17547">MSDLHQKSDHSLLQLVTFRVASEEFGIDILSVQEIIRTMEITKVPRAPMIVEGVINLRGKVIPIVGLRKKFGLEVKPYDSKTRIIVVDLRGTVVGFVVDEVSEVLRIPSSTVEPPPAIVSGIDSEYIDGVGKIEDRLLILLDLDRLLTRDEQQGLSGF</sequence>
<evidence type="ECO:0000259" key="1">
    <source>
        <dbReference type="PROSITE" id="PS50851"/>
    </source>
</evidence>
<evidence type="ECO:0000313" key="2">
    <source>
        <dbReference type="EMBL" id="AGW14335.1"/>
    </source>
</evidence>
<dbReference type="InterPro" id="IPR002545">
    <property type="entry name" value="CheW-lke_dom"/>
</dbReference>
<dbReference type="KEGG" id="dgg:DGI_2604"/>
<gene>
    <name evidence="2" type="ORF">DGI_2604</name>
</gene>
<dbReference type="InterPro" id="IPR039315">
    <property type="entry name" value="CheW"/>
</dbReference>
<dbReference type="Gene3D" id="2.30.30.40">
    <property type="entry name" value="SH3 Domains"/>
    <property type="match status" value="1"/>
</dbReference>
<dbReference type="PATRIC" id="fig|1121448.10.peg.2554"/>
<dbReference type="EMBL" id="CP006585">
    <property type="protein sequence ID" value="AGW14335.1"/>
    <property type="molecule type" value="Genomic_DNA"/>
</dbReference>
<dbReference type="STRING" id="1121448.DGI_2604"/>
<accession>T2GCM8</accession>
<dbReference type="RefSeq" id="WP_021761338.1">
    <property type="nucleotide sequence ID" value="NC_022444.1"/>
</dbReference>
<dbReference type="AlphaFoldDB" id="T2GCM8"/>
<dbReference type="OrthoDB" id="9790406at2"/>
<dbReference type="SUPFAM" id="SSF50341">
    <property type="entry name" value="CheW-like"/>
    <property type="match status" value="1"/>
</dbReference>
<feature type="domain" description="CheW-like" evidence="1">
    <location>
        <begin position="12"/>
        <end position="152"/>
    </location>
</feature>
<dbReference type="eggNOG" id="COG0835">
    <property type="taxonomic scope" value="Bacteria"/>
</dbReference>
<dbReference type="Gene3D" id="2.40.50.180">
    <property type="entry name" value="CheA-289, Domain 4"/>
    <property type="match status" value="1"/>
</dbReference>
<dbReference type="CDD" id="cd00732">
    <property type="entry name" value="CheW"/>
    <property type="match status" value="1"/>
</dbReference>
<proteinExistence type="predicted"/>
<dbReference type="Proteomes" id="UP000016587">
    <property type="component" value="Chromosome"/>
</dbReference>
<protein>
    <submittedName>
        <fullName evidence="2">Putative CheW protein</fullName>
    </submittedName>
</protein>